<dbReference type="PANTHER" id="PTHR30176:SF3">
    <property type="entry name" value="FERREDOXIN-TYPE PROTEIN NAPH"/>
    <property type="match status" value="1"/>
</dbReference>
<dbReference type="PANTHER" id="PTHR30176">
    <property type="entry name" value="FERREDOXIN-TYPE PROTEIN NAPH"/>
    <property type="match status" value="1"/>
</dbReference>
<comment type="caution">
    <text evidence="9">The sequence shown here is derived from an EMBL/GenBank/DDBJ whole genome shotgun (WGS) entry which is preliminary data.</text>
</comment>
<feature type="domain" description="4Fe-4S ferredoxin-type" evidence="8">
    <location>
        <begin position="248"/>
        <end position="276"/>
    </location>
</feature>
<evidence type="ECO:0000256" key="1">
    <source>
        <dbReference type="ARBA" id="ARBA00022448"/>
    </source>
</evidence>
<dbReference type="Gene3D" id="2.60.40.10">
    <property type="entry name" value="Immunoglobulins"/>
    <property type="match status" value="1"/>
</dbReference>
<feature type="transmembrane region" description="Helical" evidence="7">
    <location>
        <begin position="152"/>
        <end position="179"/>
    </location>
</feature>
<evidence type="ECO:0000256" key="5">
    <source>
        <dbReference type="ARBA" id="ARBA00023004"/>
    </source>
</evidence>
<keyword evidence="6" id="KW-0411">Iron-sulfur</keyword>
<proteinExistence type="predicted"/>
<dbReference type="InterPro" id="IPR051684">
    <property type="entry name" value="Electron_Trans/Redox"/>
</dbReference>
<dbReference type="NCBIfam" id="TIGR02745">
    <property type="entry name" value="ccoG_rdxA_fixG"/>
    <property type="match status" value="1"/>
</dbReference>
<keyword evidence="7" id="KW-0812">Transmembrane</keyword>
<keyword evidence="7" id="KW-1133">Transmembrane helix</keyword>
<dbReference type="InterPro" id="IPR032879">
    <property type="entry name" value="FixG_C"/>
</dbReference>
<keyword evidence="1" id="KW-0813">Transport</keyword>
<dbReference type="Pfam" id="PF13746">
    <property type="entry name" value="Fer4_18"/>
    <property type="match status" value="1"/>
</dbReference>
<keyword evidence="5" id="KW-0408">Iron</keyword>
<dbReference type="InterPro" id="IPR013783">
    <property type="entry name" value="Ig-like_fold"/>
</dbReference>
<evidence type="ECO:0000313" key="9">
    <source>
        <dbReference type="EMBL" id="MFB5944555.1"/>
    </source>
</evidence>
<evidence type="ECO:0000256" key="2">
    <source>
        <dbReference type="ARBA" id="ARBA00022485"/>
    </source>
</evidence>
<feature type="transmembrane region" description="Helical" evidence="7">
    <location>
        <begin position="185"/>
        <end position="207"/>
    </location>
</feature>
<sequence>MASSEYQPTISEKSSRPLYVKKPSGKLLNYRQWFGYFLVIIFLIMPFIKVNGEPFLLFNVIERKFVIFGTVFWPQDLHIFVFGMLIGLVFIVLFTAVYGRVWCGWACPQTIFLELIFRKIEYWIEGDANQQRKRDQGPNTPDKIFKKTLKHIIYFVISFLISNLFLAYVIGVDALYQIITEPVSQHIGGLISMIVFTFMFYGVFAFVREIVCTHICPYGRLQGVLLDDQSLVVAYNYQRGEPRGKLKKGTEQELGDCIDCTLCVQVCPTGIDIRDGLQLECVNCTACIDACDSVMEKIDRPKRLIGFYSSKQIEENTSEKNTPRIISYSIVLVVLLAIFGWLILSRSEVDGTLLRAKGTSYQVNQTEGTVNNLYNLELINKSNNVLPFVLDTEDPNFTIKLVNPRSELKPGETAKFSFFLINESKNITTYKTDVRVKVLSGDRTLETLKTTFISPPGN</sequence>
<keyword evidence="10" id="KW-1185">Reference proteome</keyword>
<dbReference type="PROSITE" id="PS51379">
    <property type="entry name" value="4FE4S_FER_2"/>
    <property type="match status" value="1"/>
</dbReference>
<accession>A0ABV5CD42</accession>
<dbReference type="Pfam" id="PF12801">
    <property type="entry name" value="Fer4_5"/>
    <property type="match status" value="1"/>
</dbReference>
<dbReference type="InterPro" id="IPR014116">
    <property type="entry name" value="Cyt_c_oxidase_cbb3_FixG"/>
</dbReference>
<dbReference type="InterPro" id="IPR017900">
    <property type="entry name" value="4Fe4S_Fe_S_CS"/>
</dbReference>
<evidence type="ECO:0000256" key="3">
    <source>
        <dbReference type="ARBA" id="ARBA00022723"/>
    </source>
</evidence>
<dbReference type="Gene3D" id="1.10.1060.10">
    <property type="entry name" value="Alpha-helical ferredoxin"/>
    <property type="match status" value="1"/>
</dbReference>
<feature type="transmembrane region" description="Helical" evidence="7">
    <location>
        <begin position="30"/>
        <end position="48"/>
    </location>
</feature>
<keyword evidence="3" id="KW-0479">Metal-binding</keyword>
<feature type="transmembrane region" description="Helical" evidence="7">
    <location>
        <begin position="79"/>
        <end position="99"/>
    </location>
</feature>
<dbReference type="RefSeq" id="WP_375556120.1">
    <property type="nucleotide sequence ID" value="NZ_JBBVGT010000002.1"/>
</dbReference>
<gene>
    <name evidence="9" type="primary">ccoG</name>
    <name evidence="9" type="ORF">WKR92_01780</name>
</gene>
<dbReference type="Pfam" id="PF11614">
    <property type="entry name" value="FixG_C"/>
    <property type="match status" value="1"/>
</dbReference>
<keyword evidence="7" id="KW-0472">Membrane</keyword>
<name>A0ABV5CD42_9SPHI</name>
<feature type="transmembrane region" description="Helical" evidence="7">
    <location>
        <begin position="325"/>
        <end position="344"/>
    </location>
</feature>
<dbReference type="SUPFAM" id="SSF54862">
    <property type="entry name" value="4Fe-4S ferredoxins"/>
    <property type="match status" value="1"/>
</dbReference>
<reference evidence="9 10" key="1">
    <citation type="submission" date="2024-04" db="EMBL/GenBank/DDBJ databases">
        <title>Albibacterium profundi sp. nov., isolated from sediment of the Challenger Deep of Mariana Trench.</title>
        <authorList>
            <person name="Wang Y."/>
        </authorList>
    </citation>
    <scope>NUCLEOTIDE SEQUENCE [LARGE SCALE GENOMIC DNA]</scope>
    <source>
        <strain evidence="9 10">RHL897</strain>
    </source>
</reference>
<dbReference type="InterPro" id="IPR017896">
    <property type="entry name" value="4Fe4S_Fe-S-bd"/>
</dbReference>
<evidence type="ECO:0000256" key="7">
    <source>
        <dbReference type="SAM" id="Phobius"/>
    </source>
</evidence>
<keyword evidence="4" id="KW-0249">Electron transport</keyword>
<dbReference type="PROSITE" id="PS00198">
    <property type="entry name" value="4FE4S_FER_1"/>
    <property type="match status" value="1"/>
</dbReference>
<dbReference type="InterPro" id="IPR009051">
    <property type="entry name" value="Helical_ferredxn"/>
</dbReference>
<evidence type="ECO:0000313" key="10">
    <source>
        <dbReference type="Proteomes" id="UP001580928"/>
    </source>
</evidence>
<organism evidence="9 10">
    <name type="scientific">Albibacterium profundi</name>
    <dbReference type="NCBI Taxonomy" id="3134906"/>
    <lineage>
        <taxon>Bacteria</taxon>
        <taxon>Pseudomonadati</taxon>
        <taxon>Bacteroidota</taxon>
        <taxon>Sphingobacteriia</taxon>
        <taxon>Sphingobacteriales</taxon>
        <taxon>Sphingobacteriaceae</taxon>
        <taxon>Albibacterium</taxon>
    </lineage>
</organism>
<dbReference type="EMBL" id="JBBVGT010000002">
    <property type="protein sequence ID" value="MFB5944555.1"/>
    <property type="molecule type" value="Genomic_DNA"/>
</dbReference>
<evidence type="ECO:0000256" key="6">
    <source>
        <dbReference type="ARBA" id="ARBA00023014"/>
    </source>
</evidence>
<keyword evidence="2" id="KW-0004">4Fe-4S</keyword>
<evidence type="ECO:0000256" key="4">
    <source>
        <dbReference type="ARBA" id="ARBA00022982"/>
    </source>
</evidence>
<dbReference type="Proteomes" id="UP001580928">
    <property type="component" value="Unassembled WGS sequence"/>
</dbReference>
<evidence type="ECO:0000259" key="8">
    <source>
        <dbReference type="PROSITE" id="PS51379"/>
    </source>
</evidence>
<protein>
    <submittedName>
        <fullName evidence="9">Cytochrome c oxidase accessory protein CcoG</fullName>
    </submittedName>
</protein>